<feature type="region of interest" description="Disordered" evidence="7">
    <location>
        <begin position="1"/>
        <end position="128"/>
    </location>
</feature>
<keyword evidence="4 5" id="KW-0539">Nucleus</keyword>
<dbReference type="PANTHER" id="PTHR24324">
    <property type="entry name" value="HOMEOBOX PROTEIN HHEX"/>
    <property type="match status" value="1"/>
</dbReference>
<dbReference type="GO" id="GO:0005634">
    <property type="term" value="C:nucleus"/>
    <property type="evidence" value="ECO:0007669"/>
    <property type="project" value="UniProtKB-SubCell"/>
</dbReference>
<feature type="compositionally biased region" description="Low complexity" evidence="7">
    <location>
        <begin position="167"/>
        <end position="176"/>
    </location>
</feature>
<keyword evidence="3 5" id="KW-0371">Homeobox</keyword>
<dbReference type="Pfam" id="PF00046">
    <property type="entry name" value="Homeodomain"/>
    <property type="match status" value="1"/>
</dbReference>
<feature type="compositionally biased region" description="Polar residues" evidence="7">
    <location>
        <begin position="116"/>
        <end position="126"/>
    </location>
</feature>
<feature type="compositionally biased region" description="Basic and acidic residues" evidence="7">
    <location>
        <begin position="10"/>
        <end position="31"/>
    </location>
</feature>
<dbReference type="GO" id="GO:0000981">
    <property type="term" value="F:DNA-binding transcription factor activity, RNA polymerase II-specific"/>
    <property type="evidence" value="ECO:0007669"/>
    <property type="project" value="InterPro"/>
</dbReference>
<dbReference type="InterPro" id="IPR001356">
    <property type="entry name" value="HD"/>
</dbReference>
<dbReference type="SUPFAM" id="SSF46689">
    <property type="entry name" value="Homeodomain-like"/>
    <property type="match status" value="1"/>
</dbReference>
<dbReference type="GO" id="GO:0030154">
    <property type="term" value="P:cell differentiation"/>
    <property type="evidence" value="ECO:0007669"/>
    <property type="project" value="TreeGrafter"/>
</dbReference>
<dbReference type="Gene3D" id="1.10.10.60">
    <property type="entry name" value="Homeodomain-like"/>
    <property type="match status" value="1"/>
</dbReference>
<dbReference type="SMART" id="SM00389">
    <property type="entry name" value="HOX"/>
    <property type="match status" value="1"/>
</dbReference>
<feature type="domain" description="Homeobox" evidence="8">
    <location>
        <begin position="181"/>
        <end position="241"/>
    </location>
</feature>
<evidence type="ECO:0000256" key="7">
    <source>
        <dbReference type="SAM" id="MobiDB-lite"/>
    </source>
</evidence>
<dbReference type="GO" id="GO:0000978">
    <property type="term" value="F:RNA polymerase II cis-regulatory region sequence-specific DNA binding"/>
    <property type="evidence" value="ECO:0007669"/>
    <property type="project" value="TreeGrafter"/>
</dbReference>
<feature type="compositionally biased region" description="Polar residues" evidence="7">
    <location>
        <begin position="77"/>
        <end position="87"/>
    </location>
</feature>
<dbReference type="AlphaFoldDB" id="A0AA39HR90"/>
<dbReference type="Proteomes" id="UP001175271">
    <property type="component" value="Unassembled WGS sequence"/>
</dbReference>
<accession>A0AA39HR90</accession>
<reference evidence="9" key="1">
    <citation type="submission" date="2023-06" db="EMBL/GenBank/DDBJ databases">
        <title>Genomic analysis of the entomopathogenic nematode Steinernema hermaphroditum.</title>
        <authorList>
            <person name="Schwarz E.M."/>
            <person name="Heppert J.K."/>
            <person name="Baniya A."/>
            <person name="Schwartz H.T."/>
            <person name="Tan C.-H."/>
            <person name="Antoshechkin I."/>
            <person name="Sternberg P.W."/>
            <person name="Goodrich-Blair H."/>
            <person name="Dillman A.R."/>
        </authorList>
    </citation>
    <scope>NUCLEOTIDE SEQUENCE</scope>
    <source>
        <strain evidence="9">PS9179</strain>
        <tissue evidence="9">Whole animal</tissue>
    </source>
</reference>
<evidence type="ECO:0000256" key="5">
    <source>
        <dbReference type="PROSITE-ProRule" id="PRU00108"/>
    </source>
</evidence>
<dbReference type="PROSITE" id="PS50071">
    <property type="entry name" value="HOMEOBOX_2"/>
    <property type="match status" value="1"/>
</dbReference>
<feature type="region of interest" description="Disordered" evidence="7">
    <location>
        <begin position="167"/>
        <end position="194"/>
    </location>
</feature>
<dbReference type="PROSITE" id="PS00027">
    <property type="entry name" value="HOMEOBOX_1"/>
    <property type="match status" value="1"/>
</dbReference>
<comment type="caution">
    <text evidence="9">The sequence shown here is derived from an EMBL/GenBank/DDBJ whole genome shotgun (WGS) entry which is preliminary data.</text>
</comment>
<evidence type="ECO:0000256" key="4">
    <source>
        <dbReference type="ARBA" id="ARBA00023242"/>
    </source>
</evidence>
<evidence type="ECO:0000313" key="9">
    <source>
        <dbReference type="EMBL" id="KAK0410010.1"/>
    </source>
</evidence>
<evidence type="ECO:0000256" key="3">
    <source>
        <dbReference type="ARBA" id="ARBA00023155"/>
    </source>
</evidence>
<name>A0AA39HR90_9BILA</name>
<organism evidence="9 10">
    <name type="scientific">Steinernema hermaphroditum</name>
    <dbReference type="NCBI Taxonomy" id="289476"/>
    <lineage>
        <taxon>Eukaryota</taxon>
        <taxon>Metazoa</taxon>
        <taxon>Ecdysozoa</taxon>
        <taxon>Nematoda</taxon>
        <taxon>Chromadorea</taxon>
        <taxon>Rhabditida</taxon>
        <taxon>Tylenchina</taxon>
        <taxon>Panagrolaimomorpha</taxon>
        <taxon>Strongyloidoidea</taxon>
        <taxon>Steinernematidae</taxon>
        <taxon>Steinernema</taxon>
    </lineage>
</organism>
<evidence type="ECO:0000256" key="2">
    <source>
        <dbReference type="ARBA" id="ARBA00023125"/>
    </source>
</evidence>
<evidence type="ECO:0000256" key="6">
    <source>
        <dbReference type="RuleBase" id="RU000682"/>
    </source>
</evidence>
<proteinExistence type="predicted"/>
<feature type="DNA-binding region" description="Homeobox" evidence="5">
    <location>
        <begin position="183"/>
        <end position="242"/>
    </location>
</feature>
<keyword evidence="2 5" id="KW-0238">DNA-binding</keyword>
<dbReference type="InterPro" id="IPR009057">
    <property type="entry name" value="Homeodomain-like_sf"/>
</dbReference>
<keyword evidence="10" id="KW-1185">Reference proteome</keyword>
<evidence type="ECO:0000259" key="8">
    <source>
        <dbReference type="PROSITE" id="PS50071"/>
    </source>
</evidence>
<gene>
    <name evidence="9" type="ORF">QR680_004896</name>
</gene>
<dbReference type="EMBL" id="JAUCMV010000003">
    <property type="protein sequence ID" value="KAK0410010.1"/>
    <property type="molecule type" value="Genomic_DNA"/>
</dbReference>
<comment type="subcellular location">
    <subcellularLocation>
        <location evidence="1 5 6">Nucleus</location>
    </subcellularLocation>
</comment>
<dbReference type="CDD" id="cd00086">
    <property type="entry name" value="homeodomain"/>
    <property type="match status" value="1"/>
</dbReference>
<sequence length="245" mass="27499">MCDESQMTEVEWKPEDAIDEGEKRSHSEEMSRLLSQIGLLRDTTQLTHTEESLAIEDPQAPSDSPLPHEETFDSGIEVSSPNHSESPVTVKEEVEDDDYENPASDTVPSSPEPQDVLQSASPSSPVMSPDVYATVLLSAFGFEGALAYASSLSPEAFFEGARLLTTAMTPEATPTAPKRPKTERKPRENYEKSQQVELEKFYAETKHPTMQRKTEIASKTGLTYHRVQKWFENRRQRDKRVPVAK</sequence>
<evidence type="ECO:0000256" key="1">
    <source>
        <dbReference type="ARBA" id="ARBA00004123"/>
    </source>
</evidence>
<dbReference type="InterPro" id="IPR017970">
    <property type="entry name" value="Homeobox_CS"/>
</dbReference>
<dbReference type="InterPro" id="IPR051000">
    <property type="entry name" value="Homeobox_DNA-bind_prot"/>
</dbReference>
<protein>
    <recommendedName>
        <fullName evidence="8">Homeobox domain-containing protein</fullName>
    </recommendedName>
</protein>
<evidence type="ECO:0000313" key="10">
    <source>
        <dbReference type="Proteomes" id="UP001175271"/>
    </source>
</evidence>
<dbReference type="PANTHER" id="PTHR24324:SF9">
    <property type="entry name" value="HOMEOBOX DOMAIN-CONTAINING PROTEIN"/>
    <property type="match status" value="1"/>
</dbReference>